<sequence>MKLDNVSMIQVATDSGSVIGDHIITVNKIIFKGDYLSPRAFAFSLLSIWFVAAFAFLFYELFQSRKRVKKMEAHTSHLNQLNKALESKYTEAAQSATKDELTGACNRRSIRDWLDNIARRVRWGTSKLSIIYVDLDHFKAVNDTFGHNVGDQVLREFVDLVYGQLRDGDRLVRWGGEEFIIFCPNANLEGAEMVAERIRSVVEVYQWPEVGTLTCSFGVTEMVAGESVTEMTARADEALYHAKNNGRNRVETLEKFV</sequence>
<evidence type="ECO:0000313" key="5">
    <source>
        <dbReference type="EMBL" id="MFH0265075.1"/>
    </source>
</evidence>
<dbReference type="Proteomes" id="UP001607151">
    <property type="component" value="Unassembled WGS sequence"/>
</dbReference>
<evidence type="ECO:0000256" key="1">
    <source>
        <dbReference type="ARBA" id="ARBA00012528"/>
    </source>
</evidence>
<dbReference type="InterPro" id="IPR043128">
    <property type="entry name" value="Rev_trsase/Diguanyl_cyclase"/>
</dbReference>
<evidence type="ECO:0000259" key="4">
    <source>
        <dbReference type="PROSITE" id="PS50887"/>
    </source>
</evidence>
<evidence type="ECO:0000313" key="6">
    <source>
        <dbReference type="Proteomes" id="UP001607151"/>
    </source>
</evidence>
<dbReference type="EC" id="2.7.7.65" evidence="1"/>
<keyword evidence="3" id="KW-0472">Membrane</keyword>
<keyword evidence="3" id="KW-1133">Transmembrane helix</keyword>
<dbReference type="InterPro" id="IPR000160">
    <property type="entry name" value="GGDEF_dom"/>
</dbReference>
<proteinExistence type="predicted"/>
<keyword evidence="5" id="KW-0808">Transferase</keyword>
<keyword evidence="6" id="KW-1185">Reference proteome</keyword>
<evidence type="ECO:0000256" key="3">
    <source>
        <dbReference type="SAM" id="Phobius"/>
    </source>
</evidence>
<dbReference type="EMBL" id="JBIHSN010000002">
    <property type="protein sequence ID" value="MFH0265075.1"/>
    <property type="molecule type" value="Genomic_DNA"/>
</dbReference>
<comment type="caution">
    <text evidence="5">The sequence shown here is derived from an EMBL/GenBank/DDBJ whole genome shotgun (WGS) entry which is preliminary data.</text>
</comment>
<protein>
    <recommendedName>
        <fullName evidence="1">diguanylate cyclase</fullName>
        <ecNumber evidence="1">2.7.7.65</ecNumber>
    </recommendedName>
</protein>
<dbReference type="Pfam" id="PF00990">
    <property type="entry name" value="GGDEF"/>
    <property type="match status" value="1"/>
</dbReference>
<comment type="catalytic activity">
    <reaction evidence="2">
        <text>2 GTP = 3',3'-c-di-GMP + 2 diphosphate</text>
        <dbReference type="Rhea" id="RHEA:24898"/>
        <dbReference type="ChEBI" id="CHEBI:33019"/>
        <dbReference type="ChEBI" id="CHEBI:37565"/>
        <dbReference type="ChEBI" id="CHEBI:58805"/>
        <dbReference type="EC" id="2.7.7.65"/>
    </reaction>
</comment>
<dbReference type="SUPFAM" id="SSF55073">
    <property type="entry name" value="Nucleotide cyclase"/>
    <property type="match status" value="1"/>
</dbReference>
<dbReference type="PANTHER" id="PTHR45138">
    <property type="entry name" value="REGULATORY COMPONENTS OF SENSORY TRANSDUCTION SYSTEM"/>
    <property type="match status" value="1"/>
</dbReference>
<dbReference type="NCBIfam" id="TIGR00254">
    <property type="entry name" value="GGDEF"/>
    <property type="match status" value="1"/>
</dbReference>
<organism evidence="5 6">
    <name type="scientific">Vibrio rumoiensis</name>
    <dbReference type="NCBI Taxonomy" id="76258"/>
    <lineage>
        <taxon>Bacteria</taxon>
        <taxon>Pseudomonadati</taxon>
        <taxon>Pseudomonadota</taxon>
        <taxon>Gammaproteobacteria</taxon>
        <taxon>Vibrionales</taxon>
        <taxon>Vibrionaceae</taxon>
        <taxon>Vibrio</taxon>
    </lineage>
</organism>
<dbReference type="Gene3D" id="3.30.70.270">
    <property type="match status" value="1"/>
</dbReference>
<feature type="domain" description="GGDEF" evidence="4">
    <location>
        <begin position="126"/>
        <end position="255"/>
    </location>
</feature>
<dbReference type="InterPro" id="IPR050469">
    <property type="entry name" value="Diguanylate_Cyclase"/>
</dbReference>
<dbReference type="SMART" id="SM00267">
    <property type="entry name" value="GGDEF"/>
    <property type="match status" value="1"/>
</dbReference>
<dbReference type="GO" id="GO:0052621">
    <property type="term" value="F:diguanylate cyclase activity"/>
    <property type="evidence" value="ECO:0007669"/>
    <property type="project" value="UniProtKB-EC"/>
</dbReference>
<dbReference type="InterPro" id="IPR029787">
    <property type="entry name" value="Nucleotide_cyclase"/>
</dbReference>
<keyword evidence="5" id="KW-0548">Nucleotidyltransferase</keyword>
<dbReference type="CDD" id="cd01949">
    <property type="entry name" value="GGDEF"/>
    <property type="match status" value="1"/>
</dbReference>
<dbReference type="PROSITE" id="PS50887">
    <property type="entry name" value="GGDEF"/>
    <property type="match status" value="1"/>
</dbReference>
<dbReference type="RefSeq" id="WP_394607468.1">
    <property type="nucleotide sequence ID" value="NZ_JBIHSJ010000001.1"/>
</dbReference>
<gene>
    <name evidence="5" type="ORF">ACGRQ9_06135</name>
</gene>
<evidence type="ECO:0000256" key="2">
    <source>
        <dbReference type="ARBA" id="ARBA00034247"/>
    </source>
</evidence>
<accession>A0ABW7ITV7</accession>
<dbReference type="PANTHER" id="PTHR45138:SF9">
    <property type="entry name" value="DIGUANYLATE CYCLASE DGCM-RELATED"/>
    <property type="match status" value="1"/>
</dbReference>
<reference evidence="5 6" key="1">
    <citation type="submission" date="2024-10" db="EMBL/GenBank/DDBJ databases">
        <authorList>
            <person name="Yibar A."/>
            <person name="Saticioglu I.B."/>
            <person name="Duman M."/>
            <person name="Ajmi N."/>
            <person name="Gurler F."/>
            <person name="Ay H."/>
            <person name="Onuk E."/>
            <person name="Guler S."/>
            <person name="Romalde J.L."/>
        </authorList>
    </citation>
    <scope>NUCLEOTIDE SEQUENCE [LARGE SCALE GENOMIC DNA]</scope>
    <source>
        <strain evidence="5 6">14-MA-B</strain>
    </source>
</reference>
<keyword evidence="3" id="KW-0812">Transmembrane</keyword>
<name>A0ABW7ITV7_9VIBR</name>
<feature type="transmembrane region" description="Helical" evidence="3">
    <location>
        <begin position="41"/>
        <end position="62"/>
    </location>
</feature>